<dbReference type="InterPro" id="IPR003439">
    <property type="entry name" value="ABC_transporter-like_ATP-bd"/>
</dbReference>
<dbReference type="SMART" id="SM00382">
    <property type="entry name" value="AAA"/>
    <property type="match status" value="1"/>
</dbReference>
<dbReference type="InterPro" id="IPR027417">
    <property type="entry name" value="P-loop_NTPase"/>
</dbReference>
<dbReference type="SUPFAM" id="SSF90123">
    <property type="entry name" value="ABC transporter transmembrane region"/>
    <property type="match status" value="1"/>
</dbReference>
<evidence type="ECO:0000256" key="4">
    <source>
        <dbReference type="ARBA" id="ARBA00022519"/>
    </source>
</evidence>
<evidence type="ECO:0000256" key="2">
    <source>
        <dbReference type="ARBA" id="ARBA00022448"/>
    </source>
</evidence>
<dbReference type="RefSeq" id="WP_118912497.1">
    <property type="nucleotide sequence ID" value="NZ_CBCRVH010000002.1"/>
</dbReference>
<evidence type="ECO:0000313" key="14">
    <source>
        <dbReference type="Proteomes" id="UP000285376"/>
    </source>
</evidence>
<feature type="domain" description="ABC transmembrane type-1" evidence="12">
    <location>
        <begin position="31"/>
        <end position="315"/>
    </location>
</feature>
<feature type="transmembrane region" description="Helical" evidence="10">
    <location>
        <begin position="29"/>
        <end position="48"/>
    </location>
</feature>
<name>A0A417ZAF6_9MICO</name>
<feature type="transmembrane region" description="Helical" evidence="10">
    <location>
        <begin position="174"/>
        <end position="190"/>
    </location>
</feature>
<dbReference type="GO" id="GO:0016887">
    <property type="term" value="F:ATP hydrolysis activity"/>
    <property type="evidence" value="ECO:0007669"/>
    <property type="project" value="InterPro"/>
</dbReference>
<evidence type="ECO:0000256" key="7">
    <source>
        <dbReference type="ARBA" id="ARBA00022840"/>
    </source>
</evidence>
<keyword evidence="5 10" id="KW-0812">Transmembrane</keyword>
<evidence type="ECO:0000256" key="9">
    <source>
        <dbReference type="ARBA" id="ARBA00023136"/>
    </source>
</evidence>
<feature type="transmembrane region" description="Helical" evidence="10">
    <location>
        <begin position="149"/>
        <end position="168"/>
    </location>
</feature>
<dbReference type="EMBL" id="QWLM01000002">
    <property type="protein sequence ID" value="RHW47612.1"/>
    <property type="molecule type" value="Genomic_DNA"/>
</dbReference>
<evidence type="ECO:0000256" key="6">
    <source>
        <dbReference type="ARBA" id="ARBA00022741"/>
    </source>
</evidence>
<gene>
    <name evidence="13" type="ORF">D1832_02645</name>
</gene>
<reference evidence="13 14" key="1">
    <citation type="submission" date="2018-08" db="EMBL/GenBank/DDBJ databases">
        <title>Whole genome sequence analysis of Dermacoccus abyssi bacteria isolated from Deep Mariana trench Micromonospora spp reveals genes involved in the environmental adaptation and production of secondary metabolites.</title>
        <authorList>
            <person name="Abdel-Mageed W.M."/>
            <person name="Lehri B."/>
            <person name="Nouioui I."/>
            <person name="Goodfellow I."/>
            <person name="Jaspars M."/>
            <person name="Karlyshev A."/>
        </authorList>
    </citation>
    <scope>NUCLEOTIDE SEQUENCE [LARGE SCALE GENOMIC DNA]</scope>
    <source>
        <strain evidence="13 14">MT1.1</strain>
    </source>
</reference>
<feature type="domain" description="ABC transporter" evidence="11">
    <location>
        <begin position="349"/>
        <end position="584"/>
    </location>
</feature>
<keyword evidence="2" id="KW-0813">Transport</keyword>
<keyword evidence="8 10" id="KW-1133">Transmembrane helix</keyword>
<dbReference type="Proteomes" id="UP000285376">
    <property type="component" value="Unassembled WGS sequence"/>
</dbReference>
<dbReference type="InterPro" id="IPR003593">
    <property type="entry name" value="AAA+_ATPase"/>
</dbReference>
<dbReference type="InterPro" id="IPR039421">
    <property type="entry name" value="Type_1_exporter"/>
</dbReference>
<dbReference type="FunFam" id="3.40.50.300:FF:001001">
    <property type="entry name" value="Multidrug ABC transporter ATP-binding protein"/>
    <property type="match status" value="1"/>
</dbReference>
<evidence type="ECO:0000256" key="5">
    <source>
        <dbReference type="ARBA" id="ARBA00022692"/>
    </source>
</evidence>
<dbReference type="PANTHER" id="PTHR24221">
    <property type="entry name" value="ATP-BINDING CASSETTE SUB-FAMILY B"/>
    <property type="match status" value="1"/>
</dbReference>
<dbReference type="PROSITE" id="PS50929">
    <property type="entry name" value="ABC_TM1F"/>
    <property type="match status" value="1"/>
</dbReference>
<dbReference type="Gene3D" id="3.40.50.300">
    <property type="entry name" value="P-loop containing nucleotide triphosphate hydrolases"/>
    <property type="match status" value="1"/>
</dbReference>
<protein>
    <submittedName>
        <fullName evidence="13">ABC transporter ATP-binding protein</fullName>
    </submittedName>
</protein>
<evidence type="ECO:0000259" key="12">
    <source>
        <dbReference type="PROSITE" id="PS50929"/>
    </source>
</evidence>
<dbReference type="Pfam" id="PF00664">
    <property type="entry name" value="ABC_membrane"/>
    <property type="match status" value="1"/>
</dbReference>
<comment type="subcellular location">
    <subcellularLocation>
        <location evidence="1">Cell membrane</location>
        <topology evidence="1">Multi-pass membrane protein</topology>
    </subcellularLocation>
</comment>
<dbReference type="GO" id="GO:0140359">
    <property type="term" value="F:ABC-type transporter activity"/>
    <property type="evidence" value="ECO:0007669"/>
    <property type="project" value="InterPro"/>
</dbReference>
<dbReference type="InterPro" id="IPR036640">
    <property type="entry name" value="ABC1_TM_sf"/>
</dbReference>
<evidence type="ECO:0000256" key="1">
    <source>
        <dbReference type="ARBA" id="ARBA00004651"/>
    </source>
</evidence>
<evidence type="ECO:0000256" key="10">
    <source>
        <dbReference type="SAM" id="Phobius"/>
    </source>
</evidence>
<accession>A0A417ZAF6</accession>
<evidence type="ECO:0000256" key="3">
    <source>
        <dbReference type="ARBA" id="ARBA00022475"/>
    </source>
</evidence>
<dbReference type="SUPFAM" id="SSF52540">
    <property type="entry name" value="P-loop containing nucleoside triphosphate hydrolases"/>
    <property type="match status" value="1"/>
</dbReference>
<dbReference type="InterPro" id="IPR011527">
    <property type="entry name" value="ABC1_TM_dom"/>
</dbReference>
<feature type="transmembrane region" description="Helical" evidence="10">
    <location>
        <begin position="68"/>
        <end position="90"/>
    </location>
</feature>
<dbReference type="GO" id="GO:0005524">
    <property type="term" value="F:ATP binding"/>
    <property type="evidence" value="ECO:0007669"/>
    <property type="project" value="UniProtKB-KW"/>
</dbReference>
<dbReference type="CDD" id="cd07346">
    <property type="entry name" value="ABC_6TM_exporters"/>
    <property type="match status" value="1"/>
</dbReference>
<feature type="transmembrane region" description="Helical" evidence="10">
    <location>
        <begin position="253"/>
        <end position="278"/>
    </location>
</feature>
<dbReference type="AlphaFoldDB" id="A0A417ZAF6"/>
<keyword evidence="9 10" id="KW-0472">Membrane</keyword>
<dbReference type="PANTHER" id="PTHR24221:SF654">
    <property type="entry name" value="ATP-BINDING CASSETTE SUB-FAMILY B MEMBER 6"/>
    <property type="match status" value="1"/>
</dbReference>
<dbReference type="PROSITE" id="PS50893">
    <property type="entry name" value="ABC_TRANSPORTER_2"/>
    <property type="match status" value="1"/>
</dbReference>
<sequence length="591" mass="63203">MSAGATKVTSDRGTLRRGLSLAPEMTKGFGWTLLLALVATSSQVIVPLTLQRAIDHGILAPGGVDLGVVRWTCALAALGVVVAGVCSYVMNVRLFRASERGLATLRSKAFAHVHALSTLTLNASRRGSMVSRVTSDVDQISMFVQRGGMMLIVSIGQLLVATILMLWYSWPLAIFVWICFLPLFFLLRYFQRLVGRAYAVVRERVADMLSTISESVAGAATVRLFGIQPRTQERMDDAIEAQRKAAIGAQIRAVGAFVSGQGVSGAALILVIIAGAWMGANGHMTIGEITAFVFLTNLFTQPVQTATEVLNDLQNALAGWRRVIELLDTPLEVVPPAQPQSLSAGAKSVQLDHVDFAYSPDADLVLRDVDATIAPGTSVAVVGETGSGKSTLAKLLTRLVDPTSGVVRVGGLDLRDVGDASLREAVAYLPQEGFLFTGTIADNVRFARPDLDDAGVERAFVGIGCEDWLARQPEGVRTEVGARGSRLSAGERQIVALARTYVTDPDVLILDEATSSVDPSTDVAVGRALDELMRGRTSVVIAHRLATAEKADEIWVMDAGRLVQRGSHVELVGADGPYRRLHEGWVASHAE</sequence>
<keyword evidence="7 13" id="KW-0067">ATP-binding</keyword>
<evidence type="ECO:0000259" key="11">
    <source>
        <dbReference type="PROSITE" id="PS50893"/>
    </source>
</evidence>
<organism evidence="13 14">
    <name type="scientific">Dermacoccus abyssi</name>
    <dbReference type="NCBI Taxonomy" id="322596"/>
    <lineage>
        <taxon>Bacteria</taxon>
        <taxon>Bacillati</taxon>
        <taxon>Actinomycetota</taxon>
        <taxon>Actinomycetes</taxon>
        <taxon>Micrococcales</taxon>
        <taxon>Dermacoccaceae</taxon>
        <taxon>Dermacoccus</taxon>
    </lineage>
</organism>
<keyword evidence="4" id="KW-0997">Cell inner membrane</keyword>
<dbReference type="Gene3D" id="1.20.1560.10">
    <property type="entry name" value="ABC transporter type 1, transmembrane domain"/>
    <property type="match status" value="1"/>
</dbReference>
<evidence type="ECO:0000256" key="8">
    <source>
        <dbReference type="ARBA" id="ARBA00022989"/>
    </source>
</evidence>
<comment type="caution">
    <text evidence="13">The sequence shown here is derived from an EMBL/GenBank/DDBJ whole genome shotgun (WGS) entry which is preliminary data.</text>
</comment>
<dbReference type="GO" id="GO:0005886">
    <property type="term" value="C:plasma membrane"/>
    <property type="evidence" value="ECO:0007669"/>
    <property type="project" value="UniProtKB-SubCell"/>
</dbReference>
<keyword evidence="6" id="KW-0547">Nucleotide-binding</keyword>
<proteinExistence type="predicted"/>
<dbReference type="GO" id="GO:0034040">
    <property type="term" value="F:ATPase-coupled lipid transmembrane transporter activity"/>
    <property type="evidence" value="ECO:0007669"/>
    <property type="project" value="TreeGrafter"/>
</dbReference>
<dbReference type="Pfam" id="PF00005">
    <property type="entry name" value="ABC_tran"/>
    <property type="match status" value="1"/>
</dbReference>
<keyword evidence="3" id="KW-1003">Cell membrane</keyword>
<evidence type="ECO:0000313" key="13">
    <source>
        <dbReference type="EMBL" id="RHW47612.1"/>
    </source>
</evidence>